<comment type="caution">
    <text evidence="1">The sequence shown here is derived from an EMBL/GenBank/DDBJ whole genome shotgun (WGS) entry which is preliminary data.</text>
</comment>
<dbReference type="Proteomes" id="UP001600888">
    <property type="component" value="Unassembled WGS sequence"/>
</dbReference>
<evidence type="ECO:0000313" key="1">
    <source>
        <dbReference type="EMBL" id="KAL2273825.1"/>
    </source>
</evidence>
<gene>
    <name evidence="1" type="ORF">FJTKL_04078</name>
</gene>
<dbReference type="EMBL" id="JBAWTH010000172">
    <property type="protein sequence ID" value="KAL2273825.1"/>
    <property type="molecule type" value="Genomic_DNA"/>
</dbReference>
<accession>A0ABR4DUS6</accession>
<keyword evidence="2" id="KW-1185">Reference proteome</keyword>
<name>A0ABR4DUS6_9PEZI</name>
<evidence type="ECO:0000313" key="2">
    <source>
        <dbReference type="Proteomes" id="UP001600888"/>
    </source>
</evidence>
<organism evidence="1 2">
    <name type="scientific">Diaporthe vaccinii</name>
    <dbReference type="NCBI Taxonomy" id="105482"/>
    <lineage>
        <taxon>Eukaryota</taxon>
        <taxon>Fungi</taxon>
        <taxon>Dikarya</taxon>
        <taxon>Ascomycota</taxon>
        <taxon>Pezizomycotina</taxon>
        <taxon>Sordariomycetes</taxon>
        <taxon>Sordariomycetidae</taxon>
        <taxon>Diaporthales</taxon>
        <taxon>Diaporthaceae</taxon>
        <taxon>Diaporthe</taxon>
        <taxon>Diaporthe eres species complex</taxon>
    </lineage>
</organism>
<protein>
    <submittedName>
        <fullName evidence="1">Uncharacterized protein</fullName>
    </submittedName>
</protein>
<reference evidence="1 2" key="1">
    <citation type="submission" date="2024-03" db="EMBL/GenBank/DDBJ databases">
        <title>A high-quality draft genome sequence of Diaporthe vaccinii, a causative agent of upright dieback and viscid rot disease in cranberry plants.</title>
        <authorList>
            <person name="Sarrasin M."/>
            <person name="Lang B.F."/>
            <person name="Burger G."/>
        </authorList>
    </citation>
    <scope>NUCLEOTIDE SEQUENCE [LARGE SCALE GENOMIC DNA]</scope>
    <source>
        <strain evidence="1 2">IS7</strain>
    </source>
</reference>
<sequence>MQTRKSCRPNLLRITHLEAPAFEMVKQRYLVVIVRPASEVTYVSPGRRASLLVPFSPEAIISTFIDELWRRLARHDGAIPLTAETHNVSLHLEHENGPVIDVEDLLSDVITDTQKEKIFAVFSRKRNNAPQLQSPRVHIKSCGPNLHPDERLRGGQPLFPHHYPIDDKKSRLMSNTETTDVRHCPPVASQHRERHQLHISTSRDCGNLRVQLYFG</sequence>
<proteinExistence type="predicted"/>